<proteinExistence type="predicted"/>
<evidence type="ECO:0000259" key="1">
    <source>
        <dbReference type="Pfam" id="PF01593"/>
    </source>
</evidence>
<evidence type="ECO:0000313" key="2">
    <source>
        <dbReference type="EMBL" id="RAJ98827.1"/>
    </source>
</evidence>
<dbReference type="Pfam" id="PF01593">
    <property type="entry name" value="Amino_oxidase"/>
    <property type="match status" value="1"/>
</dbReference>
<reference evidence="2 4" key="2">
    <citation type="submission" date="2018-06" db="EMBL/GenBank/DDBJ databases">
        <title>Genomic Encyclopedia of Type Strains, Phase III (KMG-III): the genomes of soil and plant-associated and newly described type strains.</title>
        <authorList>
            <person name="Whitman W."/>
        </authorList>
    </citation>
    <scope>NUCLEOTIDE SEQUENCE [LARGE SCALE GENOMIC DNA]</scope>
    <source>
        <strain evidence="2 4">CGMCC 1.15366</strain>
    </source>
</reference>
<dbReference type="PANTHER" id="PTHR42923:SF17">
    <property type="entry name" value="AMINE OXIDASE DOMAIN-CONTAINING PROTEIN"/>
    <property type="match status" value="1"/>
</dbReference>
<evidence type="ECO:0000313" key="3">
    <source>
        <dbReference type="EMBL" id="RUO24975.1"/>
    </source>
</evidence>
<dbReference type="GO" id="GO:0016491">
    <property type="term" value="F:oxidoreductase activity"/>
    <property type="evidence" value="ECO:0007669"/>
    <property type="project" value="InterPro"/>
</dbReference>
<sequence>MKIAVIGSGIGGLTSAYLLSKAHDVEVFEANDYIGGHTATVDVDGLAIDTGFIVFNDRTYPRFRHLMRELGVAWKDTEMSFSVHNPDTGLEYNGHSLATLFAQKRNLLRPSFYRMLRDILRFNQAAKNEYEANRDRLDELDNTTLTEFVDALKVGPLFKDNYLYPMCAAIWSATLKEAAHFPLGFFLRFFMHHGLLNVSDRPQWAVIEGGSRAYVEPMTRTFADKIHLNTAIVKVVRHENSVELTTAKGEVKLFDHVVLACHSDQALAMLADASAQEQAVLGAIGYQANEVVLHNDEALLPKRKAAWASWNYWLPPTKAGVARDEQLASVTYNMNILQGLDAGKTYCVTLNNTAQIKPELILRSFIYHHPEYSLKSMAARKQRDTICGHQRTHFAGAYWYNGFHEDGVRSAFDVAARFNLAPHVAELERSHG</sequence>
<dbReference type="InterPro" id="IPR050464">
    <property type="entry name" value="Zeta_carotene_desat/Oxidored"/>
</dbReference>
<dbReference type="Proteomes" id="UP000287865">
    <property type="component" value="Unassembled WGS sequence"/>
</dbReference>
<feature type="domain" description="Amine oxidase" evidence="1">
    <location>
        <begin position="10"/>
        <end position="281"/>
    </location>
</feature>
<reference evidence="3 5" key="1">
    <citation type="journal article" date="2018" name="Front. Microbiol.">
        <title>Genome-Based Analysis Reveals the Taxonomy and Diversity of the Family Idiomarinaceae.</title>
        <authorList>
            <person name="Liu Y."/>
            <person name="Lai Q."/>
            <person name="Shao Z."/>
        </authorList>
    </citation>
    <scope>NUCLEOTIDE SEQUENCE [LARGE SCALE GENOMIC DNA]</scope>
    <source>
        <strain evidence="3 5">CF12-14</strain>
    </source>
</reference>
<dbReference type="EMBL" id="QLMD01000004">
    <property type="protein sequence ID" value="RAJ98827.1"/>
    <property type="molecule type" value="Genomic_DNA"/>
</dbReference>
<dbReference type="Proteomes" id="UP000249203">
    <property type="component" value="Unassembled WGS sequence"/>
</dbReference>
<dbReference type="AlphaFoldDB" id="A0A327WZ61"/>
<dbReference type="Gene3D" id="3.30.70.1990">
    <property type="match status" value="1"/>
</dbReference>
<gene>
    <name evidence="2" type="ORF">B0I24_10428</name>
    <name evidence="3" type="ORF">CWE07_05715</name>
</gene>
<dbReference type="EMBL" id="PIPK01000004">
    <property type="protein sequence ID" value="RUO24975.1"/>
    <property type="molecule type" value="Genomic_DNA"/>
</dbReference>
<dbReference type="RefSeq" id="WP_111568922.1">
    <property type="nucleotide sequence ID" value="NZ_PIPK01000004.1"/>
</dbReference>
<dbReference type="Gene3D" id="1.10.405.20">
    <property type="match status" value="1"/>
</dbReference>
<comment type="caution">
    <text evidence="2">The sequence shown here is derived from an EMBL/GenBank/DDBJ whole genome shotgun (WGS) entry which is preliminary data.</text>
</comment>
<dbReference type="FunFam" id="1.10.405.20:FF:000001">
    <property type="entry name" value="Amine oxidase"/>
    <property type="match status" value="1"/>
</dbReference>
<dbReference type="Gene3D" id="3.50.50.60">
    <property type="entry name" value="FAD/NAD(P)-binding domain"/>
    <property type="match status" value="1"/>
</dbReference>
<name>A0A327WZ61_9GAMM</name>
<dbReference type="InterPro" id="IPR036188">
    <property type="entry name" value="FAD/NAD-bd_sf"/>
</dbReference>
<dbReference type="SUPFAM" id="SSF51905">
    <property type="entry name" value="FAD/NAD(P)-binding domain"/>
    <property type="match status" value="1"/>
</dbReference>
<protein>
    <submittedName>
        <fullName evidence="3">FAD-dependent oxidoreductase</fullName>
    </submittedName>
    <submittedName>
        <fullName evidence="2">Putative NAD/FAD-binding protein</fullName>
    </submittedName>
</protein>
<dbReference type="OrthoDB" id="20837at2"/>
<dbReference type="PANTHER" id="PTHR42923">
    <property type="entry name" value="PROTOPORPHYRINOGEN OXIDASE"/>
    <property type="match status" value="1"/>
</dbReference>
<evidence type="ECO:0000313" key="5">
    <source>
        <dbReference type="Proteomes" id="UP000287865"/>
    </source>
</evidence>
<organism evidence="2 4">
    <name type="scientific">Aliidiomarina maris</name>
    <dbReference type="NCBI Taxonomy" id="531312"/>
    <lineage>
        <taxon>Bacteria</taxon>
        <taxon>Pseudomonadati</taxon>
        <taxon>Pseudomonadota</taxon>
        <taxon>Gammaproteobacteria</taxon>
        <taxon>Alteromonadales</taxon>
        <taxon>Idiomarinaceae</taxon>
        <taxon>Aliidiomarina</taxon>
    </lineage>
</organism>
<keyword evidence="5" id="KW-1185">Reference proteome</keyword>
<evidence type="ECO:0000313" key="4">
    <source>
        <dbReference type="Proteomes" id="UP000249203"/>
    </source>
</evidence>
<dbReference type="InterPro" id="IPR002937">
    <property type="entry name" value="Amino_oxidase"/>
</dbReference>
<accession>A0A327WZ61</accession>